<gene>
    <name evidence="11" type="ORF">HNQ58_002043</name>
</gene>
<dbReference type="GO" id="GO:0004852">
    <property type="term" value="F:uroporphyrinogen-III synthase activity"/>
    <property type="evidence" value="ECO:0007669"/>
    <property type="project" value="UniProtKB-UniRule"/>
</dbReference>
<dbReference type="GO" id="GO:0006780">
    <property type="term" value="P:uroporphyrinogen III biosynthetic process"/>
    <property type="evidence" value="ECO:0007669"/>
    <property type="project" value="UniProtKB-UniRule"/>
</dbReference>
<evidence type="ECO:0000313" key="12">
    <source>
        <dbReference type="Proteomes" id="UP000519004"/>
    </source>
</evidence>
<evidence type="ECO:0000259" key="10">
    <source>
        <dbReference type="Pfam" id="PF02602"/>
    </source>
</evidence>
<keyword evidence="12" id="KW-1185">Reference proteome</keyword>
<dbReference type="SUPFAM" id="SSF69618">
    <property type="entry name" value="HemD-like"/>
    <property type="match status" value="1"/>
</dbReference>
<proteinExistence type="inferred from homology"/>
<dbReference type="GO" id="GO:0006782">
    <property type="term" value="P:protoporphyrinogen IX biosynthetic process"/>
    <property type="evidence" value="ECO:0007669"/>
    <property type="project" value="UniProtKB-UniRule"/>
</dbReference>
<comment type="pathway">
    <text evidence="1 9">Porphyrin-containing compound metabolism; protoporphyrin-IX biosynthesis; coproporphyrinogen-III from 5-aminolevulinate: step 3/4.</text>
</comment>
<dbReference type="AlphaFoldDB" id="A0A7W7Y124"/>
<dbReference type="InterPro" id="IPR036108">
    <property type="entry name" value="4pyrrol_syn_uPrphyn_synt_sf"/>
</dbReference>
<dbReference type="UniPathway" id="UPA00251">
    <property type="reaction ID" value="UER00320"/>
</dbReference>
<keyword evidence="5 9" id="KW-0627">Porphyrin biosynthesis</keyword>
<dbReference type="EMBL" id="JACHHX010000015">
    <property type="protein sequence ID" value="MBB5016132.1"/>
    <property type="molecule type" value="Genomic_DNA"/>
</dbReference>
<dbReference type="CDD" id="cd06578">
    <property type="entry name" value="HemD"/>
    <property type="match status" value="1"/>
</dbReference>
<feature type="domain" description="Tetrapyrrole biosynthesis uroporphyrinogen III synthase" evidence="10">
    <location>
        <begin position="30"/>
        <end position="245"/>
    </location>
</feature>
<dbReference type="EC" id="4.2.1.75" evidence="3 9"/>
<reference evidence="11 12" key="1">
    <citation type="submission" date="2020-08" db="EMBL/GenBank/DDBJ databases">
        <title>Genomic Encyclopedia of Type Strains, Phase IV (KMG-IV): sequencing the most valuable type-strain genomes for metagenomic binning, comparative biology and taxonomic classification.</title>
        <authorList>
            <person name="Goeker M."/>
        </authorList>
    </citation>
    <scope>NUCLEOTIDE SEQUENCE [LARGE SCALE GENOMIC DNA]</scope>
    <source>
        <strain evidence="11 12">DSM 25897</strain>
    </source>
</reference>
<dbReference type="Gene3D" id="3.40.50.10090">
    <property type="match status" value="2"/>
</dbReference>
<evidence type="ECO:0000313" key="11">
    <source>
        <dbReference type="EMBL" id="MBB5016132.1"/>
    </source>
</evidence>
<evidence type="ECO:0000256" key="1">
    <source>
        <dbReference type="ARBA" id="ARBA00004772"/>
    </source>
</evidence>
<comment type="caution">
    <text evidence="11">The sequence shown here is derived from an EMBL/GenBank/DDBJ whole genome shotgun (WGS) entry which is preliminary data.</text>
</comment>
<dbReference type="PANTHER" id="PTHR38042">
    <property type="entry name" value="UROPORPHYRINOGEN-III SYNTHASE, CHLOROPLASTIC"/>
    <property type="match status" value="1"/>
</dbReference>
<comment type="similarity">
    <text evidence="2 9">Belongs to the uroporphyrinogen-III synthase family.</text>
</comment>
<comment type="function">
    <text evidence="6 9">Catalyzes cyclization of the linear tetrapyrrole, hydroxymethylbilane, to the macrocyclic uroporphyrinogen III.</text>
</comment>
<evidence type="ECO:0000256" key="3">
    <source>
        <dbReference type="ARBA" id="ARBA00013109"/>
    </source>
</evidence>
<accession>A0A7W7Y124</accession>
<dbReference type="InterPro" id="IPR003754">
    <property type="entry name" value="4pyrrol_synth_uPrphyn_synth"/>
</dbReference>
<dbReference type="RefSeq" id="WP_183948806.1">
    <property type="nucleotide sequence ID" value="NZ_JACHHX010000015.1"/>
</dbReference>
<keyword evidence="4 9" id="KW-0456">Lyase</keyword>
<evidence type="ECO:0000256" key="4">
    <source>
        <dbReference type="ARBA" id="ARBA00023239"/>
    </source>
</evidence>
<evidence type="ECO:0000256" key="9">
    <source>
        <dbReference type="RuleBase" id="RU366031"/>
    </source>
</evidence>
<comment type="catalytic activity">
    <reaction evidence="8 9">
        <text>hydroxymethylbilane = uroporphyrinogen III + H2O</text>
        <dbReference type="Rhea" id="RHEA:18965"/>
        <dbReference type="ChEBI" id="CHEBI:15377"/>
        <dbReference type="ChEBI" id="CHEBI:57308"/>
        <dbReference type="ChEBI" id="CHEBI:57845"/>
        <dbReference type="EC" id="4.2.1.75"/>
    </reaction>
</comment>
<evidence type="ECO:0000256" key="5">
    <source>
        <dbReference type="ARBA" id="ARBA00023244"/>
    </source>
</evidence>
<sequence length="258" mass="26787">MDSRRKSARLTGWYVISLRPVGQHAAPRRAAAAHGARLFACSPLRLAAVPDDGALAAALAAPRVIFTSPAAVRFAAAQARLGPRAGARWYAVGAGTAAALRRAGVAGVMAPTRMDSEGLLALPGLDSVAGLDVGLVTAPGGRGTIAATLTRRGARVRVARVYRREAVRLTAATRARLAALPPPRAVLVSSGEAFAGFWSQLDARQQRTLATAVFVASSERLAAMLRGHGLRRVLVADSARPRALLERLAAHAATTAFG</sequence>
<name>A0A7W7Y124_9GAMM</name>
<protein>
    <recommendedName>
        <fullName evidence="7 9">Uroporphyrinogen-III synthase</fullName>
        <ecNumber evidence="3 9">4.2.1.75</ecNumber>
    </recommendedName>
</protein>
<evidence type="ECO:0000256" key="8">
    <source>
        <dbReference type="ARBA" id="ARBA00048617"/>
    </source>
</evidence>
<dbReference type="Pfam" id="PF02602">
    <property type="entry name" value="HEM4"/>
    <property type="match status" value="1"/>
</dbReference>
<dbReference type="Proteomes" id="UP000519004">
    <property type="component" value="Unassembled WGS sequence"/>
</dbReference>
<evidence type="ECO:0000256" key="6">
    <source>
        <dbReference type="ARBA" id="ARBA00037589"/>
    </source>
</evidence>
<dbReference type="PANTHER" id="PTHR38042:SF1">
    <property type="entry name" value="UROPORPHYRINOGEN-III SYNTHASE, CHLOROPLASTIC"/>
    <property type="match status" value="1"/>
</dbReference>
<organism evidence="11 12">
    <name type="scientific">Rehaibacterium terrae</name>
    <dbReference type="NCBI Taxonomy" id="1341696"/>
    <lineage>
        <taxon>Bacteria</taxon>
        <taxon>Pseudomonadati</taxon>
        <taxon>Pseudomonadota</taxon>
        <taxon>Gammaproteobacteria</taxon>
        <taxon>Lysobacterales</taxon>
        <taxon>Lysobacteraceae</taxon>
        <taxon>Rehaibacterium</taxon>
    </lineage>
</organism>
<evidence type="ECO:0000256" key="2">
    <source>
        <dbReference type="ARBA" id="ARBA00008133"/>
    </source>
</evidence>
<evidence type="ECO:0000256" key="7">
    <source>
        <dbReference type="ARBA" id="ARBA00040167"/>
    </source>
</evidence>
<dbReference type="InterPro" id="IPR039793">
    <property type="entry name" value="UROS/Hem4"/>
</dbReference>